<dbReference type="Pfam" id="PF00912">
    <property type="entry name" value="Transgly"/>
    <property type="match status" value="1"/>
</dbReference>
<dbReference type="PROSITE" id="PS51257">
    <property type="entry name" value="PROKAR_LIPOPROTEIN"/>
    <property type="match status" value="1"/>
</dbReference>
<evidence type="ECO:0000256" key="4">
    <source>
        <dbReference type="ARBA" id="ARBA00022670"/>
    </source>
</evidence>
<dbReference type="GO" id="GO:0008955">
    <property type="term" value="F:peptidoglycan glycosyltransferase activity"/>
    <property type="evidence" value="ECO:0007669"/>
    <property type="project" value="UniProtKB-EC"/>
</dbReference>
<feature type="region of interest" description="Disordered" evidence="15">
    <location>
        <begin position="899"/>
        <end position="929"/>
    </location>
</feature>
<evidence type="ECO:0000313" key="17">
    <source>
        <dbReference type="EMBL" id="PDO11754.1"/>
    </source>
</evidence>
<dbReference type="PROSITE" id="PS50853">
    <property type="entry name" value="FN3"/>
    <property type="match status" value="1"/>
</dbReference>
<evidence type="ECO:0000256" key="5">
    <source>
        <dbReference type="ARBA" id="ARBA00022676"/>
    </source>
</evidence>
<dbReference type="InterPro" id="IPR050396">
    <property type="entry name" value="Glycosyltr_51/Transpeptidase"/>
</dbReference>
<accession>A0A2A6E400</accession>
<dbReference type="InterPro" id="IPR001460">
    <property type="entry name" value="PCN-bd_Tpept"/>
</dbReference>
<dbReference type="GO" id="GO:0030288">
    <property type="term" value="C:outer membrane-bounded periplasmic space"/>
    <property type="evidence" value="ECO:0007669"/>
    <property type="project" value="TreeGrafter"/>
</dbReference>
<dbReference type="GO" id="GO:0008658">
    <property type="term" value="F:penicillin binding"/>
    <property type="evidence" value="ECO:0007669"/>
    <property type="project" value="InterPro"/>
</dbReference>
<dbReference type="CDD" id="cd00063">
    <property type="entry name" value="FN3"/>
    <property type="match status" value="1"/>
</dbReference>
<dbReference type="InterPro" id="IPR012338">
    <property type="entry name" value="Beta-lactam/transpept-like"/>
</dbReference>
<dbReference type="InterPro" id="IPR003961">
    <property type="entry name" value="FN3_dom"/>
</dbReference>
<dbReference type="SUPFAM" id="SSF56601">
    <property type="entry name" value="beta-lactamase/transpeptidase-like"/>
    <property type="match status" value="1"/>
</dbReference>
<evidence type="ECO:0000256" key="9">
    <source>
        <dbReference type="ARBA" id="ARBA00022984"/>
    </source>
</evidence>
<dbReference type="Gene3D" id="2.60.40.10">
    <property type="entry name" value="Immunoglobulins"/>
    <property type="match status" value="1"/>
</dbReference>
<dbReference type="EMBL" id="MOXJ01000001">
    <property type="protein sequence ID" value="PDO11754.1"/>
    <property type="molecule type" value="Genomic_DNA"/>
</dbReference>
<evidence type="ECO:0000256" key="7">
    <source>
        <dbReference type="ARBA" id="ARBA00022801"/>
    </source>
</evidence>
<proteinExistence type="predicted"/>
<comment type="catalytic activity">
    <reaction evidence="13">
        <text>Preferential cleavage: (Ac)2-L-Lys-D-Ala-|-D-Ala. Also transpeptidation of peptidyl-alanyl moieties that are N-acyl substituents of D-alanine.</text>
        <dbReference type="EC" id="3.4.16.4"/>
    </reaction>
</comment>
<keyword evidence="9" id="KW-0573">Peptidoglycan synthesis</keyword>
<name>A0A2A6E400_9BACL</name>
<organism evidence="17 18">
    <name type="scientific">Candidatus Reconcilbacillus cellulovorans</name>
    <dbReference type="NCBI Taxonomy" id="1906605"/>
    <lineage>
        <taxon>Bacteria</taxon>
        <taxon>Bacillati</taxon>
        <taxon>Bacillota</taxon>
        <taxon>Bacilli</taxon>
        <taxon>Bacillales</taxon>
        <taxon>Paenibacillaceae</taxon>
        <taxon>Candidatus Reconcilbacillus</taxon>
    </lineage>
</organism>
<evidence type="ECO:0000256" key="3">
    <source>
        <dbReference type="ARBA" id="ARBA00022645"/>
    </source>
</evidence>
<evidence type="ECO:0000313" key="18">
    <source>
        <dbReference type="Proteomes" id="UP000243688"/>
    </source>
</evidence>
<evidence type="ECO:0000256" key="15">
    <source>
        <dbReference type="SAM" id="MobiDB-lite"/>
    </source>
</evidence>
<evidence type="ECO:0000256" key="8">
    <source>
        <dbReference type="ARBA" id="ARBA00022960"/>
    </source>
</evidence>
<evidence type="ECO:0000256" key="2">
    <source>
        <dbReference type="ARBA" id="ARBA00022475"/>
    </source>
</evidence>
<dbReference type="GO" id="GO:0009002">
    <property type="term" value="F:serine-type D-Ala-D-Ala carboxypeptidase activity"/>
    <property type="evidence" value="ECO:0007669"/>
    <property type="project" value="UniProtKB-EC"/>
</dbReference>
<feature type="domain" description="Fibronectin type-III" evidence="16">
    <location>
        <begin position="821"/>
        <end position="914"/>
    </location>
</feature>
<dbReference type="InterPro" id="IPR036950">
    <property type="entry name" value="PBP_transglycosylase"/>
</dbReference>
<dbReference type="GO" id="GO:0005886">
    <property type="term" value="C:plasma membrane"/>
    <property type="evidence" value="ECO:0007669"/>
    <property type="project" value="UniProtKB-SubCell"/>
</dbReference>
<keyword evidence="3" id="KW-0121">Carboxypeptidase</keyword>
<keyword evidence="2" id="KW-1003">Cell membrane</keyword>
<sequence>MKRRLVLSTVLIVLGKTLLWTISVVFACGLFAAGAVAGFVASILQDEPVRPREEIMSKIRENTRTGYVYFRGGELVGQLRTEEDRDPVPLNQIPDIVKQAFLAIEDDRFYEHYGVSPTGLARAVYQQLTRAERQTGGSTITQQLARRLFLTLDRDVDRKVREIFLALRLERMLSKDEIFQAYLNKIPFGNGANGFNLYGIKAAAKGIFGIDDLGRLNLAQAAYLAGLPQQPSVYSAFTSKGTFDEEGFSKAVERQRLVLQRMLEVGFIDEAQYREALAFDLRSSLAQPRQKGYDRYPYLMMEVERRAPELLLQAKRPELVPGTPTYAEALKEAKEELLRGGYRIYTTVDKALYEEMRKIAENPANFTPDRKDGSGPEQIAAVAIENRTGAIVGMIEGRDFFVEQMNLATQMKRQPGSTMKPIAAYMPAIEMGKIQPASVIDDTPIILKDGQKKIHIPQNWNSKYNGLVTAREALNRSYNIPALKLFLYEVGIQTAWDYARKLGITTLTEKDAYAQTGVIGGLEYGVTVEELTNAYSAFPNEGVFRDAYLIEKIVDADGRVVYEHRQEPTSVFSRETAYLMTSMLRTVITDPRGTGNRITRLFKHFRDVEVAGKTGTTQDNADVWFIGYSPDVTVGVWAGYAQPKYKLTSSRCAPEPVGCGTQRAMRIWALVMDAAIDLHPDWFAQKRFVRPDTIVEATVSKVSGKWPSELVREAGLLNTDLFNVAYLPTSEDDVLIKARYVMYNGREYIPQPDTPADMVREKLMVRREKPIRELLAEIEQAQQQLPERDRRPLEEFIPVDYTGDPPTEPDPRVDDGQPPSPPSSVELQPDGNGQVRVSFAPASEADVVGYRLYRSVDGGPFVRMEGKTVYAGDPTVFTDALQPGTVQSYYVTAVDVAGRESPPSRQVSAGAPANEEGANPQHPPEVRPF</sequence>
<dbReference type="SUPFAM" id="SSF53955">
    <property type="entry name" value="Lysozyme-like"/>
    <property type="match status" value="1"/>
</dbReference>
<dbReference type="GO" id="GO:0008360">
    <property type="term" value="P:regulation of cell shape"/>
    <property type="evidence" value="ECO:0007669"/>
    <property type="project" value="UniProtKB-KW"/>
</dbReference>
<keyword evidence="10" id="KW-0472">Membrane</keyword>
<evidence type="ECO:0000256" key="13">
    <source>
        <dbReference type="ARBA" id="ARBA00034000"/>
    </source>
</evidence>
<dbReference type="SUPFAM" id="SSF49265">
    <property type="entry name" value="Fibronectin type III"/>
    <property type="match status" value="1"/>
</dbReference>
<dbReference type="Pfam" id="PF00905">
    <property type="entry name" value="Transpeptidase"/>
    <property type="match status" value="1"/>
</dbReference>
<dbReference type="Gene3D" id="1.10.3810.10">
    <property type="entry name" value="Biosynthetic peptidoglycan transglycosylase-like"/>
    <property type="match status" value="1"/>
</dbReference>
<keyword evidence="8" id="KW-0133">Cell shape</keyword>
<evidence type="ECO:0000256" key="14">
    <source>
        <dbReference type="ARBA" id="ARBA00049902"/>
    </source>
</evidence>
<keyword evidence="5" id="KW-0328">Glycosyltransferase</keyword>
<evidence type="ECO:0000259" key="16">
    <source>
        <dbReference type="PROSITE" id="PS50853"/>
    </source>
</evidence>
<dbReference type="SMART" id="SM00060">
    <property type="entry name" value="FN3"/>
    <property type="match status" value="1"/>
</dbReference>
<dbReference type="InterPro" id="IPR013783">
    <property type="entry name" value="Ig-like_fold"/>
</dbReference>
<dbReference type="Gene3D" id="3.40.710.10">
    <property type="entry name" value="DD-peptidase/beta-lactamase superfamily"/>
    <property type="match status" value="1"/>
</dbReference>
<evidence type="ECO:0000256" key="12">
    <source>
        <dbReference type="ARBA" id="ARBA00023316"/>
    </source>
</evidence>
<keyword evidence="4" id="KW-0645">Protease</keyword>
<dbReference type="InterPro" id="IPR001264">
    <property type="entry name" value="Glyco_trans_51"/>
</dbReference>
<keyword evidence="6" id="KW-0808">Transferase</keyword>
<keyword evidence="7" id="KW-0378">Hydrolase</keyword>
<dbReference type="GO" id="GO:0071555">
    <property type="term" value="P:cell wall organization"/>
    <property type="evidence" value="ECO:0007669"/>
    <property type="project" value="UniProtKB-KW"/>
</dbReference>
<reference evidence="17 18" key="1">
    <citation type="submission" date="2016-12" db="EMBL/GenBank/DDBJ databases">
        <title>Candidatus Reconcilibacillus cellulovorans genome.</title>
        <authorList>
            <person name="Kolinko S."/>
            <person name="Wu Y.-W."/>
            <person name="Tachea F."/>
            <person name="Denzel E."/>
            <person name="Hiras J."/>
            <person name="Baecker N."/>
            <person name="Chan L.J."/>
            <person name="Eichorst S.A."/>
            <person name="Frey D."/>
            <person name="Adams P.D."/>
            <person name="Pray T."/>
            <person name="Tanjore D."/>
            <person name="Petzold C.J."/>
            <person name="Gladden J.M."/>
            <person name="Simmons B.A."/>
            <person name="Singer S.W."/>
        </authorList>
    </citation>
    <scope>NUCLEOTIDE SEQUENCE [LARGE SCALE GENOMIC DNA]</scope>
    <source>
        <strain evidence="17">JTherm</strain>
    </source>
</reference>
<dbReference type="Proteomes" id="UP000243688">
    <property type="component" value="Unassembled WGS sequence"/>
</dbReference>
<gene>
    <name evidence="17" type="ORF">BLM47_01255</name>
</gene>
<comment type="catalytic activity">
    <reaction evidence="14">
        <text>[GlcNAc-(1-&gt;4)-Mur2Ac(oyl-L-Ala-gamma-D-Glu-L-Lys-D-Ala-D-Ala)](n)-di-trans,octa-cis-undecaprenyl diphosphate + beta-D-GlcNAc-(1-&gt;4)-Mur2Ac(oyl-L-Ala-gamma-D-Glu-L-Lys-D-Ala-D-Ala)-di-trans,octa-cis-undecaprenyl diphosphate = [GlcNAc-(1-&gt;4)-Mur2Ac(oyl-L-Ala-gamma-D-Glu-L-Lys-D-Ala-D-Ala)](n+1)-di-trans,octa-cis-undecaprenyl diphosphate + di-trans,octa-cis-undecaprenyl diphosphate + H(+)</text>
        <dbReference type="Rhea" id="RHEA:23708"/>
        <dbReference type="Rhea" id="RHEA-COMP:9602"/>
        <dbReference type="Rhea" id="RHEA-COMP:9603"/>
        <dbReference type="ChEBI" id="CHEBI:15378"/>
        <dbReference type="ChEBI" id="CHEBI:58405"/>
        <dbReference type="ChEBI" id="CHEBI:60033"/>
        <dbReference type="ChEBI" id="CHEBI:78435"/>
        <dbReference type="EC" id="2.4.99.28"/>
    </reaction>
</comment>
<evidence type="ECO:0000256" key="6">
    <source>
        <dbReference type="ARBA" id="ARBA00022679"/>
    </source>
</evidence>
<dbReference type="AlphaFoldDB" id="A0A2A6E400"/>
<comment type="subcellular location">
    <subcellularLocation>
        <location evidence="1">Cell membrane</location>
    </subcellularLocation>
</comment>
<dbReference type="PANTHER" id="PTHR32282">
    <property type="entry name" value="BINDING PROTEIN TRANSPEPTIDASE, PUTATIVE-RELATED"/>
    <property type="match status" value="1"/>
</dbReference>
<evidence type="ECO:0000256" key="11">
    <source>
        <dbReference type="ARBA" id="ARBA00023268"/>
    </source>
</evidence>
<dbReference type="InterPro" id="IPR036116">
    <property type="entry name" value="FN3_sf"/>
</dbReference>
<comment type="caution">
    <text evidence="17">The sequence shown here is derived from an EMBL/GenBank/DDBJ whole genome shotgun (WGS) entry which is preliminary data.</text>
</comment>
<keyword evidence="11" id="KW-0511">Multifunctional enzyme</keyword>
<protein>
    <recommendedName>
        <fullName evidence="16">Fibronectin type-III domain-containing protein</fullName>
    </recommendedName>
</protein>
<dbReference type="PANTHER" id="PTHR32282:SF11">
    <property type="entry name" value="PENICILLIN-BINDING PROTEIN 1B"/>
    <property type="match status" value="1"/>
</dbReference>
<keyword evidence="12" id="KW-0961">Cell wall biogenesis/degradation</keyword>
<dbReference type="GO" id="GO:0009252">
    <property type="term" value="P:peptidoglycan biosynthetic process"/>
    <property type="evidence" value="ECO:0007669"/>
    <property type="project" value="UniProtKB-KW"/>
</dbReference>
<dbReference type="GO" id="GO:0006508">
    <property type="term" value="P:proteolysis"/>
    <property type="evidence" value="ECO:0007669"/>
    <property type="project" value="UniProtKB-KW"/>
</dbReference>
<evidence type="ECO:0000256" key="10">
    <source>
        <dbReference type="ARBA" id="ARBA00023136"/>
    </source>
</evidence>
<evidence type="ECO:0000256" key="1">
    <source>
        <dbReference type="ARBA" id="ARBA00004236"/>
    </source>
</evidence>
<feature type="region of interest" description="Disordered" evidence="15">
    <location>
        <begin position="782"/>
        <end position="833"/>
    </location>
</feature>
<dbReference type="InterPro" id="IPR023346">
    <property type="entry name" value="Lysozyme-like_dom_sf"/>
</dbReference>